<keyword evidence="8" id="KW-0067">ATP-binding</keyword>
<dbReference type="InterPro" id="IPR027417">
    <property type="entry name" value="P-loop_NTPase"/>
</dbReference>
<dbReference type="SUPFAM" id="SSF52540">
    <property type="entry name" value="P-loop containing nucleoside triphosphate hydrolases"/>
    <property type="match status" value="1"/>
</dbReference>
<dbReference type="RefSeq" id="WP_130427525.1">
    <property type="nucleotide sequence ID" value="NZ_CP035949.1"/>
</dbReference>
<dbReference type="PANTHER" id="PTHR33540">
    <property type="entry name" value="TRNA THREONYLCARBAMOYLADENOSINE BIOSYNTHESIS PROTEIN TSAE"/>
    <property type="match status" value="1"/>
</dbReference>
<keyword evidence="4" id="KW-0963">Cytoplasm</keyword>
<keyword evidence="9" id="KW-0460">Magnesium</keyword>
<reference evidence="11 12" key="1">
    <citation type="submission" date="2019-02" db="EMBL/GenBank/DDBJ databases">
        <title>Draft Genome Sequence of Maize Bushy Stunt-like Phytoplasma group 16SrI-B (Aster yellows) in South Africa.</title>
        <authorList>
            <person name="Coetzee B."/>
            <person name="Douglas-Smit N."/>
            <person name="Maree H.J."/>
            <person name="Burger J.T."/>
            <person name="Kruger K."/>
            <person name="Pietersen G."/>
        </authorList>
    </citation>
    <scope>NUCLEOTIDE SEQUENCE [LARGE SCALE GENOMIC DNA]</scope>
    <source>
        <strain evidence="11 12">De Villa</strain>
    </source>
</reference>
<evidence type="ECO:0000256" key="9">
    <source>
        <dbReference type="ARBA" id="ARBA00022842"/>
    </source>
</evidence>
<proteinExistence type="inferred from homology"/>
<name>A0A4P6M8S3_9MOLU</name>
<evidence type="ECO:0000256" key="6">
    <source>
        <dbReference type="ARBA" id="ARBA00022723"/>
    </source>
</evidence>
<evidence type="ECO:0000256" key="2">
    <source>
        <dbReference type="ARBA" id="ARBA00007599"/>
    </source>
</evidence>
<dbReference type="GO" id="GO:0002949">
    <property type="term" value="P:tRNA threonylcarbamoyladenosine modification"/>
    <property type="evidence" value="ECO:0007669"/>
    <property type="project" value="InterPro"/>
</dbReference>
<dbReference type="Gene3D" id="3.40.50.300">
    <property type="entry name" value="P-loop containing nucleotide triphosphate hydrolases"/>
    <property type="match status" value="1"/>
</dbReference>
<protein>
    <recommendedName>
        <fullName evidence="3">tRNA threonylcarbamoyladenosine biosynthesis protein TsaE</fullName>
    </recommendedName>
    <alternativeName>
        <fullName evidence="10">t(6)A37 threonylcarbamoyladenosine biosynthesis protein TsaE</fullName>
    </alternativeName>
</protein>
<keyword evidence="6" id="KW-0479">Metal-binding</keyword>
<comment type="subcellular location">
    <subcellularLocation>
        <location evidence="1">Cytoplasm</location>
    </subcellularLocation>
</comment>
<dbReference type="PANTHER" id="PTHR33540:SF2">
    <property type="entry name" value="TRNA THREONYLCARBAMOYLADENOSINE BIOSYNTHESIS PROTEIN TSAE"/>
    <property type="match status" value="1"/>
</dbReference>
<keyword evidence="7" id="KW-0547">Nucleotide-binding</keyword>
<organism evidence="11 12">
    <name type="scientific">'Catharanthus roseus' aster yellows phytoplasma</name>
    <dbReference type="NCBI Taxonomy" id="1193712"/>
    <lineage>
        <taxon>Bacteria</taxon>
        <taxon>Bacillati</taxon>
        <taxon>Mycoplasmatota</taxon>
        <taxon>Mollicutes</taxon>
        <taxon>Acholeplasmatales</taxon>
        <taxon>Acholeplasmataceae</taxon>
        <taxon>Candidatus Phytoplasma</taxon>
        <taxon>16SrI (Aster yellows group)</taxon>
    </lineage>
</organism>
<gene>
    <name evidence="11" type="primary">tsaE</name>
    <name evidence="11" type="ORF">EXT02_00925</name>
</gene>
<keyword evidence="11" id="KW-0808">Transferase</keyword>
<accession>A0A4P6M8S3</accession>
<evidence type="ECO:0000256" key="3">
    <source>
        <dbReference type="ARBA" id="ARBA00019010"/>
    </source>
</evidence>
<dbReference type="EMBL" id="CP035949">
    <property type="protein sequence ID" value="QBF23782.1"/>
    <property type="molecule type" value="Genomic_DNA"/>
</dbReference>
<evidence type="ECO:0000313" key="11">
    <source>
        <dbReference type="EMBL" id="QBF23782.1"/>
    </source>
</evidence>
<evidence type="ECO:0000256" key="7">
    <source>
        <dbReference type="ARBA" id="ARBA00022741"/>
    </source>
</evidence>
<dbReference type="NCBIfam" id="TIGR00150">
    <property type="entry name" value="T6A_YjeE"/>
    <property type="match status" value="1"/>
</dbReference>
<evidence type="ECO:0000256" key="1">
    <source>
        <dbReference type="ARBA" id="ARBA00004496"/>
    </source>
</evidence>
<evidence type="ECO:0000256" key="4">
    <source>
        <dbReference type="ARBA" id="ARBA00022490"/>
    </source>
</evidence>
<evidence type="ECO:0000313" key="12">
    <source>
        <dbReference type="Proteomes" id="UP000289726"/>
    </source>
</evidence>
<evidence type="ECO:0000256" key="10">
    <source>
        <dbReference type="ARBA" id="ARBA00032441"/>
    </source>
</evidence>
<evidence type="ECO:0000256" key="5">
    <source>
        <dbReference type="ARBA" id="ARBA00022694"/>
    </source>
</evidence>
<evidence type="ECO:0000256" key="8">
    <source>
        <dbReference type="ARBA" id="ARBA00022840"/>
    </source>
</evidence>
<keyword evidence="12" id="KW-1185">Reference proteome</keyword>
<dbReference type="GO" id="GO:0005524">
    <property type="term" value="F:ATP binding"/>
    <property type="evidence" value="ECO:0007669"/>
    <property type="project" value="UniProtKB-KW"/>
</dbReference>
<dbReference type="GO" id="GO:0005737">
    <property type="term" value="C:cytoplasm"/>
    <property type="evidence" value="ECO:0007669"/>
    <property type="project" value="UniProtKB-SubCell"/>
</dbReference>
<dbReference type="GO" id="GO:0046872">
    <property type="term" value="F:metal ion binding"/>
    <property type="evidence" value="ECO:0007669"/>
    <property type="project" value="UniProtKB-KW"/>
</dbReference>
<dbReference type="AlphaFoldDB" id="A0A4P6M8S3"/>
<keyword evidence="5" id="KW-0819">tRNA processing</keyword>
<dbReference type="Pfam" id="PF02367">
    <property type="entry name" value="TsaE"/>
    <property type="match status" value="1"/>
</dbReference>
<dbReference type="InterPro" id="IPR003442">
    <property type="entry name" value="T6A_TsaE"/>
</dbReference>
<comment type="similarity">
    <text evidence="2">Belongs to the TsaE family.</text>
</comment>
<dbReference type="GO" id="GO:0016740">
    <property type="term" value="F:transferase activity"/>
    <property type="evidence" value="ECO:0007669"/>
    <property type="project" value="UniProtKB-KW"/>
</dbReference>
<dbReference type="Proteomes" id="UP000289726">
    <property type="component" value="Chromosome"/>
</dbReference>
<sequence>MKTKIYLETITNTPKETQTLGYNLGKKLINQKKNTPKEKQSKKIILLQGSLGCGKTIFTKGFIKSFAILQNVCSPTFVISKTYKNKLHTIYHLDLYRTGLETEFLEELLEDLTYQDFVIVEYFQNCSYIFPDFAFLVEITFLNETQRKITIYQNSNLDNKNKSGSK</sequence>